<dbReference type="EMBL" id="CP036498">
    <property type="protein sequence ID" value="QUS37815.1"/>
    <property type="molecule type" value="Genomic_DNA"/>
</dbReference>
<sequence>MTRSLRRQVAFIALTLAALAMISPARSSEGNAASKNAKVAANALQEYGNDRRRAGLRADFAAPAVDGLLRVIFDSERLLALPEPTAQDLPWLMDWADAANRGYKQLFLFGLEPGKRIDQTLLARNMRDYEDQISVGMSFLIRIVAMEVNASALFMADLPKEQVTKIRIDGFRGLRKGAAECVQGALLAAAANDMKLQNARMLVAAVRDTRDTWANALYPEDRSQTMAVLKHIIAHVSDKEIVEGAADVLTALAKEN</sequence>
<keyword evidence="3" id="KW-1185">Reference proteome</keyword>
<keyword evidence="1" id="KW-0732">Signal</keyword>
<proteinExistence type="predicted"/>
<protein>
    <recommendedName>
        <fullName evidence="4">HEAT repeat domain-containing protein</fullName>
    </recommendedName>
</protein>
<evidence type="ECO:0000313" key="3">
    <source>
        <dbReference type="Proteomes" id="UP000682843"/>
    </source>
</evidence>
<evidence type="ECO:0008006" key="4">
    <source>
        <dbReference type="Google" id="ProtNLM"/>
    </source>
</evidence>
<evidence type="ECO:0000256" key="1">
    <source>
        <dbReference type="SAM" id="SignalP"/>
    </source>
</evidence>
<evidence type="ECO:0000313" key="2">
    <source>
        <dbReference type="EMBL" id="QUS37815.1"/>
    </source>
</evidence>
<gene>
    <name evidence="2" type="ORF">RPMA_02250</name>
</gene>
<accession>A0ABX8A6C5</accession>
<feature type="chain" id="PRO_5045187306" description="HEAT repeat domain-containing protein" evidence="1">
    <location>
        <begin position="28"/>
        <end position="256"/>
    </location>
</feature>
<feature type="signal peptide" evidence="1">
    <location>
        <begin position="1"/>
        <end position="27"/>
    </location>
</feature>
<dbReference type="Proteomes" id="UP000682843">
    <property type="component" value="Chromosome"/>
</dbReference>
<dbReference type="RefSeq" id="WP_211911348.1">
    <property type="nucleotide sequence ID" value="NZ_CP036498.1"/>
</dbReference>
<organism evidence="2 3">
    <name type="scientific">Tardiphaga alba</name>
    <dbReference type="NCBI Taxonomy" id="340268"/>
    <lineage>
        <taxon>Bacteria</taxon>
        <taxon>Pseudomonadati</taxon>
        <taxon>Pseudomonadota</taxon>
        <taxon>Alphaproteobacteria</taxon>
        <taxon>Hyphomicrobiales</taxon>
        <taxon>Nitrobacteraceae</taxon>
        <taxon>Tardiphaga</taxon>
    </lineage>
</organism>
<name>A0ABX8A6C5_9BRAD</name>
<reference evidence="2 3" key="1">
    <citation type="submission" date="2019-02" db="EMBL/GenBank/DDBJ databases">
        <title>Emended description of the genus Rhodopseudomonas and description of Rhodopseudomonas albus sp. nov., a non-phototrophic, heavy-metal-tolerant bacterium isolated from garden soil.</title>
        <authorList>
            <person name="Bao Z."/>
            <person name="Cao W.W."/>
            <person name="Sato Y."/>
            <person name="Nishizawa T."/>
            <person name="Zhao J."/>
            <person name="Guo Y."/>
            <person name="Ohta H."/>
        </authorList>
    </citation>
    <scope>NUCLEOTIDE SEQUENCE [LARGE SCALE GENOMIC DNA]</scope>
    <source>
        <strain evidence="2 3">SK50-23</strain>
    </source>
</reference>